<dbReference type="STRING" id="994573.T472_0211800"/>
<name>V7I2H1_9CLOT</name>
<proteinExistence type="predicted"/>
<evidence type="ECO:0000313" key="1">
    <source>
        <dbReference type="EMBL" id="ETA80440.1"/>
    </source>
</evidence>
<dbReference type="RefSeq" id="WP_023388017.1">
    <property type="nucleotide sequence ID" value="NZ_AXUN02000181.1"/>
</dbReference>
<accession>V7I2H1</accession>
<gene>
    <name evidence="1" type="ORF">T472_0211800</name>
</gene>
<dbReference type="EMBL" id="AXUN02000181">
    <property type="protein sequence ID" value="ETA80440.1"/>
    <property type="molecule type" value="Genomic_DNA"/>
</dbReference>
<dbReference type="AlphaFoldDB" id="V7I2H1"/>
<evidence type="ECO:0000313" key="2">
    <source>
        <dbReference type="Proteomes" id="UP000017747"/>
    </source>
</evidence>
<dbReference type="OrthoDB" id="9796106at2"/>
<comment type="caution">
    <text evidence="1">The sequence shown here is derived from an EMBL/GenBank/DDBJ whole genome shotgun (WGS) entry which is preliminary data.</text>
</comment>
<dbReference type="Proteomes" id="UP000017747">
    <property type="component" value="Unassembled WGS sequence"/>
</dbReference>
<keyword evidence="2" id="KW-1185">Reference proteome</keyword>
<sequence>MKKLKINYKTQVQYSQDQKMTTPSMVEPEQPMPLKVKPYSHQIIGYNLACRILGIFEGGG</sequence>
<reference evidence="1 2" key="1">
    <citation type="journal article" date="2014" name="Genome Announc.">
        <title>Genome Sequence of Youngiibacter fragilis, the Type Strain of the Genus Youngiibacter.</title>
        <authorList>
            <person name="Wawrik C.B."/>
            <person name="Callaghan A.V."/>
            <person name="Stamps B.W."/>
            <person name="Wawrik B."/>
        </authorList>
    </citation>
    <scope>NUCLEOTIDE SEQUENCE [LARGE SCALE GENOMIC DNA]</scope>
    <source>
        <strain evidence="1 2">232.1</strain>
    </source>
</reference>
<protein>
    <submittedName>
        <fullName evidence="1">Uncharacterized protein</fullName>
    </submittedName>
</protein>
<organism evidence="1 2">
    <name type="scientific">Youngiibacter fragilis 232.1</name>
    <dbReference type="NCBI Taxonomy" id="994573"/>
    <lineage>
        <taxon>Bacteria</taxon>
        <taxon>Bacillati</taxon>
        <taxon>Bacillota</taxon>
        <taxon>Clostridia</taxon>
        <taxon>Eubacteriales</taxon>
        <taxon>Clostridiaceae</taxon>
        <taxon>Youngiibacter</taxon>
    </lineage>
</organism>